<reference evidence="6 7" key="1">
    <citation type="submission" date="2024-02" db="EMBL/GenBank/DDBJ databases">
        <authorList>
            <person name="Chen Y."/>
            <person name="Shah S."/>
            <person name="Dougan E. K."/>
            <person name="Thang M."/>
            <person name="Chan C."/>
        </authorList>
    </citation>
    <scope>NUCLEOTIDE SEQUENCE [LARGE SCALE GENOMIC DNA]</scope>
</reference>
<dbReference type="Proteomes" id="UP001642464">
    <property type="component" value="Unassembled WGS sequence"/>
</dbReference>
<dbReference type="PANTHER" id="PTHR45969">
    <property type="entry name" value="RING ZINC FINGER PROTEIN-RELATED"/>
    <property type="match status" value="1"/>
</dbReference>
<keyword evidence="7" id="KW-1185">Reference proteome</keyword>
<name>A0ABP0MHK6_9DINO</name>
<dbReference type="Gene3D" id="3.30.40.10">
    <property type="entry name" value="Zinc/RING finger domain, C3HC4 (zinc finger)"/>
    <property type="match status" value="1"/>
</dbReference>
<dbReference type="InterPro" id="IPR013083">
    <property type="entry name" value="Znf_RING/FYVE/PHD"/>
</dbReference>
<evidence type="ECO:0000259" key="5">
    <source>
        <dbReference type="PROSITE" id="PS50089"/>
    </source>
</evidence>
<evidence type="ECO:0000313" key="6">
    <source>
        <dbReference type="EMBL" id="CAK9050272.1"/>
    </source>
</evidence>
<evidence type="ECO:0000313" key="7">
    <source>
        <dbReference type="Proteomes" id="UP001642464"/>
    </source>
</evidence>
<dbReference type="SUPFAM" id="SSF57850">
    <property type="entry name" value="RING/U-box"/>
    <property type="match status" value="1"/>
</dbReference>
<keyword evidence="3" id="KW-0862">Zinc</keyword>
<evidence type="ECO:0000256" key="2">
    <source>
        <dbReference type="ARBA" id="ARBA00022771"/>
    </source>
</evidence>
<keyword evidence="2 4" id="KW-0863">Zinc-finger</keyword>
<feature type="domain" description="RING-type" evidence="5">
    <location>
        <begin position="186"/>
        <end position="230"/>
    </location>
</feature>
<dbReference type="PROSITE" id="PS50089">
    <property type="entry name" value="ZF_RING_2"/>
    <property type="match status" value="1"/>
</dbReference>
<sequence>MSFCSGRETAAARRDRVAKLLRRAEDAGRRAAFQSQPRVPGVQQDFLHDPLGSSEQLRKYLLAADELRGVGSTLSRRHAERRTYEEYMLSLDRQLAEVEKTRKVIAAACPPRNPHNLRPRSFPEPGGVHCEAVRMTNTSSSPTLAETGARSLQHISAPRPKAKVPAVVELRAFPCPNGSVGEECPCCLCQLQLNDLVMCFPCPAEHAFHSHCLTKWLRSAGNRSTCPVCRAWPKPKAKKQVSPVSVSPDVRR</sequence>
<protein>
    <submittedName>
        <fullName evidence="6">RING-H2 finger protein ATL37 (RING-type E3 ubiquitin transferase ATL37)</fullName>
    </submittedName>
</protein>
<evidence type="ECO:0000256" key="1">
    <source>
        <dbReference type="ARBA" id="ARBA00022723"/>
    </source>
</evidence>
<dbReference type="InterPro" id="IPR001841">
    <property type="entry name" value="Znf_RING"/>
</dbReference>
<accession>A0ABP0MHK6</accession>
<evidence type="ECO:0000256" key="4">
    <source>
        <dbReference type="PROSITE-ProRule" id="PRU00175"/>
    </source>
</evidence>
<comment type="caution">
    <text evidence="6">The sequence shown here is derived from an EMBL/GenBank/DDBJ whole genome shotgun (WGS) entry which is preliminary data.</text>
</comment>
<organism evidence="6 7">
    <name type="scientific">Durusdinium trenchii</name>
    <dbReference type="NCBI Taxonomy" id="1381693"/>
    <lineage>
        <taxon>Eukaryota</taxon>
        <taxon>Sar</taxon>
        <taxon>Alveolata</taxon>
        <taxon>Dinophyceae</taxon>
        <taxon>Suessiales</taxon>
        <taxon>Symbiodiniaceae</taxon>
        <taxon>Durusdinium</taxon>
    </lineage>
</organism>
<dbReference type="GO" id="GO:0016740">
    <property type="term" value="F:transferase activity"/>
    <property type="evidence" value="ECO:0007669"/>
    <property type="project" value="UniProtKB-KW"/>
</dbReference>
<keyword evidence="6" id="KW-0808">Transferase</keyword>
<dbReference type="EMBL" id="CAXAMM010021624">
    <property type="protein sequence ID" value="CAK9050272.1"/>
    <property type="molecule type" value="Genomic_DNA"/>
</dbReference>
<proteinExistence type="predicted"/>
<dbReference type="CDD" id="cd16448">
    <property type="entry name" value="RING-H2"/>
    <property type="match status" value="1"/>
</dbReference>
<keyword evidence="1" id="KW-0479">Metal-binding</keyword>
<gene>
    <name evidence="6" type="ORF">SCF082_LOCUS27751</name>
</gene>
<evidence type="ECO:0000256" key="3">
    <source>
        <dbReference type="ARBA" id="ARBA00022833"/>
    </source>
</evidence>
<dbReference type="Pfam" id="PF13639">
    <property type="entry name" value="zf-RING_2"/>
    <property type="match status" value="1"/>
</dbReference>